<organism evidence="16 17">
    <name type="scientific">Actinopolyspora saharensis</name>
    <dbReference type="NCBI Taxonomy" id="995062"/>
    <lineage>
        <taxon>Bacteria</taxon>
        <taxon>Bacillati</taxon>
        <taxon>Actinomycetota</taxon>
        <taxon>Actinomycetes</taxon>
        <taxon>Actinopolysporales</taxon>
        <taxon>Actinopolysporaceae</taxon>
        <taxon>Actinopolyspora</taxon>
    </lineage>
</organism>
<evidence type="ECO:0000256" key="7">
    <source>
        <dbReference type="ARBA" id="ARBA00022679"/>
    </source>
</evidence>
<feature type="transmembrane region" description="Helical" evidence="13">
    <location>
        <begin position="233"/>
        <end position="250"/>
    </location>
</feature>
<name>A0A1H1ARE3_9ACTN</name>
<dbReference type="GO" id="GO:0045227">
    <property type="term" value="P:capsule polysaccharide biosynthetic process"/>
    <property type="evidence" value="ECO:0007669"/>
    <property type="project" value="UniProtKB-UniPathway"/>
</dbReference>
<proteinExistence type="inferred from homology"/>
<comment type="similarity">
    <text evidence="3">Belongs to the glycosyltransferase 85 family.</text>
</comment>
<evidence type="ECO:0000256" key="9">
    <source>
        <dbReference type="ARBA" id="ARBA00022989"/>
    </source>
</evidence>
<feature type="transmembrane region" description="Helical" evidence="13">
    <location>
        <begin position="100"/>
        <end position="118"/>
    </location>
</feature>
<dbReference type="Proteomes" id="UP000199301">
    <property type="component" value="Unassembled WGS sequence"/>
</dbReference>
<comment type="subcellular location">
    <subcellularLocation>
        <location evidence="1">Cell membrane</location>
        <topology evidence="1">Multi-pass membrane protein</topology>
    </subcellularLocation>
</comment>
<dbReference type="AlphaFoldDB" id="A0A1H1ARE3"/>
<evidence type="ECO:0000256" key="12">
    <source>
        <dbReference type="ARBA" id="ARBA00034030"/>
    </source>
</evidence>
<feature type="transmembrane region" description="Helical" evidence="13">
    <location>
        <begin position="311"/>
        <end position="333"/>
    </location>
</feature>
<feature type="transmembrane region" description="Helical" evidence="13">
    <location>
        <begin position="36"/>
        <end position="57"/>
    </location>
</feature>
<dbReference type="EC" id="2.4.2.46" evidence="4"/>
<dbReference type="STRING" id="995062.SAMN04489718_1699"/>
<comment type="pathway">
    <text evidence="2">Cell wall biogenesis; cell wall polysaccharide biosynthesis.</text>
</comment>
<evidence type="ECO:0000259" key="15">
    <source>
        <dbReference type="Pfam" id="PF12250"/>
    </source>
</evidence>
<evidence type="ECO:0000313" key="16">
    <source>
        <dbReference type="EMBL" id="SDQ42172.1"/>
    </source>
</evidence>
<keyword evidence="9 13" id="KW-1133">Transmembrane helix</keyword>
<protein>
    <recommendedName>
        <fullName evidence="5">Galactan 5-O-arabinofuranosyltransferase</fullName>
        <ecNumber evidence="4">2.4.2.46</ecNumber>
    </recommendedName>
    <alternativeName>
        <fullName evidence="11">Arabinofuranosyltransferase AftA</fullName>
    </alternativeName>
</protein>
<evidence type="ECO:0000256" key="8">
    <source>
        <dbReference type="ARBA" id="ARBA00022692"/>
    </source>
</evidence>
<evidence type="ECO:0000256" key="6">
    <source>
        <dbReference type="ARBA" id="ARBA00022475"/>
    </source>
</evidence>
<feature type="transmembrane region" description="Helical" evidence="13">
    <location>
        <begin position="69"/>
        <end position="88"/>
    </location>
</feature>
<sequence length="669" mass="72827">MAEALPNPTPTGPGNAEHDHAISVSRLPTGQTVAELLLGAVTAAVLSIVLQFGIARIGIVEPSNGPEALAVLGTTVLLVLVFGAVVLARWFPQARWLRLGGVWVTLTTLSTLALALPLQGTRFYYGGSGGDNAFRMQYMTRMAENLIPADMNYANIPPYYPSGWFWLGGRFANLINWEGWAAYKPYAVAWIAVAGVVAFTLWSLSLPRKLALLAALATVLAGTRHGLLEPYAWPSAAWLAPIAVLTWRALSARARAPRGALIGIGVFTGFAAITYTLHFGFSVLLTVVMAVIIGVLRVRGGSSVGGTARELFLRLLPVGITSGVIALVVWLPFLLAGGLFQRSAAQHYLPEGSAFLPLPMTDPEPFGLLCLCGLVWLVGYTRTNRIAQALLVVIAAVYVWFGLSTLALLAETTLLAFRLEVVLESALAVAGTLGLVELVSYLRRRLSVWHATRLTVFAVVIAVTGSLAVLQHEMSSGLSSEKKAAYNDYYPNGTNALAEEESGEPGVWLDELHSTIGELTHDPPQRDILLTTNYDLLSYHPYWGFQQETPHYANPLAEYARRAATVRRWAHAANSAELSSMLQHSAFEAPDVFVVRHHVPRKEVYVPEIIDDADRVNPPKGKYSVTMKADAFPRQPNVHNYPVVFDAELFQGSDFVKRRVGPYTVIARR</sequence>
<dbReference type="Pfam" id="PF12249">
    <property type="entry name" value="AftA_C"/>
    <property type="match status" value="1"/>
</dbReference>
<comment type="catalytic activity">
    <reaction evidence="12">
        <text>Adds an alpha-D-arabinofuranosyl group from trans,octacis-decaprenylphospho-beta-D-arabinofuranose at the 5-O-position of the eighth, tenth and twelfth galactofuranose unit of the galactofuranan chain of [beta-D-galactofuranosyl-(1-&gt;5)-beta-D-galactofuranosyl-(1-&gt;6)]14-beta-D-galactofuranosyl-(1-&gt;5)-beta-D-galactofuranosyl-(1-&gt;4)-alpha-L-rhamnopyranosyl-(1-&gt;3)-N-acetyl-alpha-D-glucosaminyl-diphospho-trans,octacis-decaprenol.</text>
        <dbReference type="EC" id="2.4.2.46"/>
    </reaction>
</comment>
<reference evidence="17" key="1">
    <citation type="submission" date="2016-10" db="EMBL/GenBank/DDBJ databases">
        <authorList>
            <person name="Varghese N."/>
            <person name="Submissions S."/>
        </authorList>
    </citation>
    <scope>NUCLEOTIDE SEQUENCE [LARGE SCALE GENOMIC DNA]</scope>
    <source>
        <strain evidence="17">DSM 45459</strain>
    </source>
</reference>
<keyword evidence="10 13" id="KW-0472">Membrane</keyword>
<keyword evidence="6" id="KW-1003">Cell membrane</keyword>
<feature type="transmembrane region" description="Helical" evidence="13">
    <location>
        <begin position="421"/>
        <end position="442"/>
    </location>
</feature>
<evidence type="ECO:0000256" key="11">
    <source>
        <dbReference type="ARBA" id="ARBA00033184"/>
    </source>
</evidence>
<dbReference type="GO" id="GO:0044038">
    <property type="term" value="P:cell wall macromolecule biosynthetic process"/>
    <property type="evidence" value="ECO:0007669"/>
    <property type="project" value="InterPro"/>
</dbReference>
<dbReference type="OrthoDB" id="4775300at2"/>
<feature type="transmembrane region" description="Helical" evidence="13">
    <location>
        <begin position="281"/>
        <end position="299"/>
    </location>
</feature>
<feature type="transmembrane region" description="Helical" evidence="13">
    <location>
        <begin position="389"/>
        <end position="409"/>
    </location>
</feature>
<keyword evidence="8 13" id="KW-0812">Transmembrane</keyword>
<dbReference type="GO" id="GO:0016757">
    <property type="term" value="F:glycosyltransferase activity"/>
    <property type="evidence" value="ECO:0007669"/>
    <property type="project" value="InterPro"/>
</dbReference>
<gene>
    <name evidence="16" type="ORF">SAMN04489718_1699</name>
</gene>
<evidence type="ECO:0000256" key="10">
    <source>
        <dbReference type="ARBA" id="ARBA00023136"/>
    </source>
</evidence>
<dbReference type="EMBL" id="FNKO01000001">
    <property type="protein sequence ID" value="SDQ42172.1"/>
    <property type="molecule type" value="Genomic_DNA"/>
</dbReference>
<evidence type="ECO:0000259" key="14">
    <source>
        <dbReference type="Pfam" id="PF12249"/>
    </source>
</evidence>
<feature type="transmembrane region" description="Helical" evidence="13">
    <location>
        <begin position="257"/>
        <end position="275"/>
    </location>
</feature>
<feature type="domain" description="Arabinofuranosyltransferase AftA N-terminal" evidence="15">
    <location>
        <begin position="36"/>
        <end position="465"/>
    </location>
</feature>
<dbReference type="Pfam" id="PF12250">
    <property type="entry name" value="AftA_N"/>
    <property type="match status" value="1"/>
</dbReference>
<feature type="transmembrane region" description="Helical" evidence="13">
    <location>
        <begin position="454"/>
        <end position="472"/>
    </location>
</feature>
<evidence type="ECO:0000256" key="3">
    <source>
        <dbReference type="ARBA" id="ARBA00009655"/>
    </source>
</evidence>
<evidence type="ECO:0000256" key="5">
    <source>
        <dbReference type="ARBA" id="ARBA00020482"/>
    </source>
</evidence>
<accession>A0A1H1ARE3</accession>
<evidence type="ECO:0000256" key="2">
    <source>
        <dbReference type="ARBA" id="ARBA00004776"/>
    </source>
</evidence>
<keyword evidence="7 16" id="KW-0808">Transferase</keyword>
<evidence type="ECO:0000256" key="4">
    <source>
        <dbReference type="ARBA" id="ARBA00012037"/>
    </source>
</evidence>
<evidence type="ECO:0000256" key="13">
    <source>
        <dbReference type="SAM" id="Phobius"/>
    </source>
</evidence>
<evidence type="ECO:0000313" key="17">
    <source>
        <dbReference type="Proteomes" id="UP000199301"/>
    </source>
</evidence>
<feature type="domain" description="Arabinofuranosyltransferase AftA C-terminal" evidence="14">
    <location>
        <begin position="479"/>
        <end position="668"/>
    </location>
</feature>
<feature type="transmembrane region" description="Helical" evidence="13">
    <location>
        <begin position="210"/>
        <end position="227"/>
    </location>
</feature>
<keyword evidence="17" id="KW-1185">Reference proteome</keyword>
<feature type="transmembrane region" description="Helical" evidence="13">
    <location>
        <begin position="186"/>
        <end position="203"/>
    </location>
</feature>
<dbReference type="UniPathway" id="UPA00963"/>
<dbReference type="GO" id="GO:0005886">
    <property type="term" value="C:plasma membrane"/>
    <property type="evidence" value="ECO:0007669"/>
    <property type="project" value="UniProtKB-SubCell"/>
</dbReference>
<evidence type="ECO:0000256" key="1">
    <source>
        <dbReference type="ARBA" id="ARBA00004651"/>
    </source>
</evidence>
<dbReference type="InterPro" id="IPR020963">
    <property type="entry name" value="ArabinofuranosylTrfase_AftA_N"/>
</dbReference>
<dbReference type="InterPro" id="IPR020959">
    <property type="entry name" value="ArabinofuranosylTrfase_AftA_C"/>
</dbReference>
<feature type="transmembrane region" description="Helical" evidence="13">
    <location>
        <begin position="365"/>
        <end position="382"/>
    </location>
</feature>